<proteinExistence type="predicted"/>
<evidence type="ECO:0000313" key="2">
    <source>
        <dbReference type="Proteomes" id="UP000387223"/>
    </source>
</evidence>
<reference evidence="1 2" key="1">
    <citation type="journal article" date="2019" name="J. Gen. Appl. Microbiol.">
        <title>Aerobic degradation of cis-dichloroethene by the marine bacterium Marinobacter salsuginis strain 5N-3.</title>
        <authorList>
            <person name="Inoue Y."/>
            <person name="Fukunaga Y."/>
            <person name="Katsumata H."/>
            <person name="Ohji S."/>
            <person name="Hosoyama A."/>
            <person name="Mori K."/>
            <person name="Ando K."/>
        </authorList>
    </citation>
    <scope>NUCLEOTIDE SEQUENCE [LARGE SCALE GENOMIC DNA]</scope>
    <source>
        <strain evidence="1 2">NBRC 109114</strain>
    </source>
</reference>
<gene>
    <name evidence="1" type="ORF">MSSD14B_32890</name>
</gene>
<dbReference type="AntiFam" id="ANF00142">
    <property type="entry name" value="Shadow ORF (opposite yadG)"/>
</dbReference>
<dbReference type="AlphaFoldDB" id="A0A5M3Q3N3"/>
<name>A0A5M3Q3N3_9GAMM</name>
<accession>A0A5M3Q3N3</accession>
<sequence length="65" mass="7281">MASSTSWVIMNTVGLAGFFPDFHQFVLDHTTSERIQRAERLVQQQEFRLGGEGPGDTHPLTHAAR</sequence>
<protein>
    <submittedName>
        <fullName evidence="1">Uncharacterized protein</fullName>
    </submittedName>
</protein>
<dbReference type="AntiFam" id="ANF00095">
    <property type="entry name" value="Shadow ORF (opposite ABC transporters)"/>
</dbReference>
<dbReference type="Proteomes" id="UP000387223">
    <property type="component" value="Unassembled WGS sequence"/>
</dbReference>
<organism evidence="1 2">
    <name type="scientific">Marinobacter salsuginis</name>
    <dbReference type="NCBI Taxonomy" id="418719"/>
    <lineage>
        <taxon>Bacteria</taxon>
        <taxon>Pseudomonadati</taxon>
        <taxon>Pseudomonadota</taxon>
        <taxon>Gammaproteobacteria</taxon>
        <taxon>Pseudomonadales</taxon>
        <taxon>Marinobacteraceae</taxon>
        <taxon>Marinobacter</taxon>
    </lineage>
</organism>
<dbReference type="EMBL" id="BGZI01000025">
    <property type="protein sequence ID" value="GBO89621.1"/>
    <property type="molecule type" value="Genomic_DNA"/>
</dbReference>
<comment type="caution">
    <text evidence="1">The sequence shown here is derived from an EMBL/GenBank/DDBJ whole genome shotgun (WGS) entry which is preliminary data.</text>
</comment>
<evidence type="ECO:0000313" key="1">
    <source>
        <dbReference type="EMBL" id="GBO89621.1"/>
    </source>
</evidence>